<keyword evidence="1" id="KW-0812">Transmembrane</keyword>
<evidence type="ECO:0000313" key="2">
    <source>
        <dbReference type="EMBL" id="QDU82969.1"/>
    </source>
</evidence>
<keyword evidence="3" id="KW-1185">Reference proteome</keyword>
<reference evidence="2 3" key="1">
    <citation type="submission" date="2019-02" db="EMBL/GenBank/DDBJ databases">
        <title>Deep-cultivation of Planctomycetes and their phenomic and genomic characterization uncovers novel biology.</title>
        <authorList>
            <person name="Wiegand S."/>
            <person name="Jogler M."/>
            <person name="Boedeker C."/>
            <person name="Pinto D."/>
            <person name="Vollmers J."/>
            <person name="Rivas-Marin E."/>
            <person name="Kohn T."/>
            <person name="Peeters S.H."/>
            <person name="Heuer A."/>
            <person name="Rast P."/>
            <person name="Oberbeckmann S."/>
            <person name="Bunk B."/>
            <person name="Jeske O."/>
            <person name="Meyerdierks A."/>
            <person name="Storesund J.E."/>
            <person name="Kallscheuer N."/>
            <person name="Luecker S."/>
            <person name="Lage O.M."/>
            <person name="Pohl T."/>
            <person name="Merkel B.J."/>
            <person name="Hornburger P."/>
            <person name="Mueller R.-W."/>
            <person name="Bruemmer F."/>
            <person name="Labrenz M."/>
            <person name="Spormann A.M."/>
            <person name="Op den Camp H."/>
            <person name="Overmann J."/>
            <person name="Amann R."/>
            <person name="Jetten M.S.M."/>
            <person name="Mascher T."/>
            <person name="Medema M.H."/>
            <person name="Devos D.P."/>
            <person name="Kaster A.-K."/>
            <person name="Ovreas L."/>
            <person name="Rohde M."/>
            <person name="Galperin M.Y."/>
            <person name="Jogler C."/>
        </authorList>
    </citation>
    <scope>NUCLEOTIDE SEQUENCE [LARGE SCALE GENOMIC DNA]</scope>
    <source>
        <strain evidence="2 3">Pla163</strain>
    </source>
</reference>
<gene>
    <name evidence="2" type="ORF">Pla163_00640</name>
</gene>
<dbReference type="Proteomes" id="UP000319342">
    <property type="component" value="Chromosome"/>
</dbReference>
<evidence type="ECO:0000256" key="1">
    <source>
        <dbReference type="SAM" id="Phobius"/>
    </source>
</evidence>
<evidence type="ECO:0000313" key="3">
    <source>
        <dbReference type="Proteomes" id="UP000319342"/>
    </source>
</evidence>
<proteinExistence type="predicted"/>
<name>A0A518CUR8_9BACT</name>
<sequence length="137" mass="15418">MAHKQTYLFARKPGLESRLDSLARFVKILAVLITVYVLGVSWDEWLPASARVMLVINVVAGLLFAWIFAAILNLLAEHLRLRRSELELEYDGDLEREAEYRSRCSECARPIFNTDARCTNCGAVFDEIEPPAGSDAS</sequence>
<keyword evidence="1" id="KW-0472">Membrane</keyword>
<dbReference type="RefSeq" id="WP_145181826.1">
    <property type="nucleotide sequence ID" value="NZ_CP036290.1"/>
</dbReference>
<protein>
    <submittedName>
        <fullName evidence="2">Uncharacterized protein</fullName>
    </submittedName>
</protein>
<feature type="transmembrane region" description="Helical" evidence="1">
    <location>
        <begin position="21"/>
        <end position="42"/>
    </location>
</feature>
<feature type="transmembrane region" description="Helical" evidence="1">
    <location>
        <begin position="54"/>
        <end position="76"/>
    </location>
</feature>
<keyword evidence="1" id="KW-1133">Transmembrane helix</keyword>
<accession>A0A518CUR8</accession>
<dbReference type="AlphaFoldDB" id="A0A518CUR8"/>
<organism evidence="2 3">
    <name type="scientific">Rohdeia mirabilis</name>
    <dbReference type="NCBI Taxonomy" id="2528008"/>
    <lineage>
        <taxon>Bacteria</taxon>
        <taxon>Pseudomonadati</taxon>
        <taxon>Planctomycetota</taxon>
        <taxon>Planctomycetia</taxon>
        <taxon>Planctomycetia incertae sedis</taxon>
        <taxon>Rohdeia</taxon>
    </lineage>
</organism>
<dbReference type="EMBL" id="CP036290">
    <property type="protein sequence ID" value="QDU82969.1"/>
    <property type="molecule type" value="Genomic_DNA"/>
</dbReference>